<protein>
    <recommendedName>
        <fullName evidence="3">HD domain-containing protein</fullName>
    </recommendedName>
</protein>
<organism evidence="1 2">
    <name type="scientific">Podospora pseudoanserina</name>
    <dbReference type="NCBI Taxonomy" id="2609844"/>
    <lineage>
        <taxon>Eukaryota</taxon>
        <taxon>Fungi</taxon>
        <taxon>Dikarya</taxon>
        <taxon>Ascomycota</taxon>
        <taxon>Pezizomycotina</taxon>
        <taxon>Sordariomycetes</taxon>
        <taxon>Sordariomycetidae</taxon>
        <taxon>Sordariales</taxon>
        <taxon>Podosporaceae</taxon>
        <taxon>Podospora</taxon>
    </lineage>
</organism>
<dbReference type="RefSeq" id="XP_062801346.1">
    <property type="nucleotide sequence ID" value="XM_062945382.1"/>
</dbReference>
<dbReference type="Proteomes" id="UP001323617">
    <property type="component" value="Unassembled WGS sequence"/>
</dbReference>
<sequence length="268" mass="30468">MIEKFEVQEEGRMRLMYGAYISQIMRVRQLRNDCLVERGETPRAEQSSSSVLLMCPLPQNINLASMMTLISDHIRDKLKELYSHTSRHYHTLNHIEALLALLSTYREKFHDPEAIEAAIWFHDAIYNVHAQGNCNEVQSAQLAGSMLSGLVDATRLKGIQVMIEATATHTVPDELPSSEVVADAAMFLDMDLSVLGAEEEAFDEYEGAVRKEYGHVDEQGWREGRAAVLRGFLDREWIYHSDIFRGLLEEKARANLRRSLERFGGSVP</sequence>
<dbReference type="Gene3D" id="1.10.3210.10">
    <property type="entry name" value="Hypothetical protein af1432"/>
    <property type="match status" value="1"/>
</dbReference>
<comment type="caution">
    <text evidence="1">The sequence shown here is derived from an EMBL/GenBank/DDBJ whole genome shotgun (WGS) entry which is preliminary data.</text>
</comment>
<dbReference type="InterPro" id="IPR009218">
    <property type="entry name" value="HD_phosphohydro"/>
</dbReference>
<dbReference type="GeneID" id="87966247"/>
<proteinExistence type="predicted"/>
<gene>
    <name evidence="1" type="ORF">QC764_302700</name>
</gene>
<keyword evidence="2" id="KW-1185">Reference proteome</keyword>
<dbReference type="SUPFAM" id="SSF109604">
    <property type="entry name" value="HD-domain/PDEase-like"/>
    <property type="match status" value="1"/>
</dbReference>
<dbReference type="PANTHER" id="PTHR21174:SF0">
    <property type="entry name" value="HD PHOSPHOHYDROLASE FAMILY PROTEIN-RELATED"/>
    <property type="match status" value="1"/>
</dbReference>
<dbReference type="PANTHER" id="PTHR21174">
    <property type="match status" value="1"/>
</dbReference>
<accession>A0ABR0ICN1</accession>
<name>A0ABR0ICN1_9PEZI</name>
<evidence type="ECO:0008006" key="3">
    <source>
        <dbReference type="Google" id="ProtNLM"/>
    </source>
</evidence>
<evidence type="ECO:0000313" key="1">
    <source>
        <dbReference type="EMBL" id="KAK4677876.1"/>
    </source>
</evidence>
<evidence type="ECO:0000313" key="2">
    <source>
        <dbReference type="Proteomes" id="UP001323617"/>
    </source>
</evidence>
<reference evidence="1 2" key="1">
    <citation type="journal article" date="2023" name="bioRxiv">
        <title>High-quality genome assemblies of four members of thePodospora anserinaspecies complex.</title>
        <authorList>
            <person name="Ament-Velasquez S.L."/>
            <person name="Vogan A.A."/>
            <person name="Wallerman O."/>
            <person name="Hartmann F."/>
            <person name="Gautier V."/>
            <person name="Silar P."/>
            <person name="Giraud T."/>
            <person name="Johannesson H."/>
        </authorList>
    </citation>
    <scope>NUCLEOTIDE SEQUENCE [LARGE SCALE GENOMIC DNA]</scope>
    <source>
        <strain evidence="1 2">CBS 124.78</strain>
    </source>
</reference>
<dbReference type="EMBL" id="JAFFHC010000003">
    <property type="protein sequence ID" value="KAK4677876.1"/>
    <property type="molecule type" value="Genomic_DNA"/>
</dbReference>